<feature type="region of interest" description="Disordered" evidence="1">
    <location>
        <begin position="1470"/>
        <end position="1500"/>
    </location>
</feature>
<feature type="domain" description="Fibronectin type-III" evidence="3">
    <location>
        <begin position="352"/>
        <end position="457"/>
    </location>
</feature>
<feature type="domain" description="Fibronectin type-III" evidence="3">
    <location>
        <begin position="863"/>
        <end position="960"/>
    </location>
</feature>
<dbReference type="InterPro" id="IPR036116">
    <property type="entry name" value="FN3_sf"/>
</dbReference>
<keyword evidence="2" id="KW-0472">Membrane</keyword>
<sequence length="1500" mass="166623">MHIPQGSFIRSMSSNLNLASMDKEASNLHVRPVNKYNRKRVSFFKNTSGKQRSRTKFLGYHRSGVNQNETAEFAKPPMTDTLRHDEKYIARIEGGSKVQNSGNYRWKSHSFLVFFLSLLFPYDICAADPNQCTPGLNTPGRTSPAGDIVLEYGQSLKIYCMLNETLTESRFRGKNSSDLVFFRNESEMEPEYITVVNKTTIEMSVKKPEPSSDMYFCKLRLDNGSNPNYEAVCLNKVFIGFKPKEPLNFSCVSQNWENLTCTWVPAPNHIATKFSLGYKLPGRVGGRTTFKCPEPKSDQKLPPNTCMWDASTDPPYRMVHESFKFMLTAENFLGTKVFIYPIHHFAHVIPEKPTDLLVVNKTYSSAYLYWKIPYPMGTFPPGLHHKVSYQSAWDSETSWKTEYIRNDPRQTEKYFNLTNLKYANTAYDVRVFSKSAQAVGEDSWSQFSDINFRTAATLPGRPAKTDVGSFEIVAKSANRDVYIYWQSIPAYLENGDNFMYKIVNVEENGKKVNLQPQEQTKTYAKFKGISVHSFRFEIVTANCKGANEHKAVIHVPSKLEMPREPDVFTKIAFDAGLYELSWNPPHDSNIVNYTIFWCENDRDRPYQCNGYLDWVHVNRTVTVYNITVPDKKKVYQFAIAANTDRASSGMVWASCTAIHNNVIGKMKSVWINRPESHLIEIGWKLECSDRIGIVEGFKIYYCPIVTPENFNCKGAKLNRTVKADPQTMHGVVSGLKPYTTYMLSVAVLTKNGEGPQSDPQYTTTLEGAPTVPVNVAVKNVTNTTMVVEWEAPSAMNGVLRYYHVHYNQNTTRVEGAHGNTTRVVIQGLKPHTHYNISVSACTVTCGNLSTPIGRWTDIGVPGKPEVPNIRFNNSSQVQIIWSEPREPAGSIEFYEIEAEDKIYTNITNHEKYLDIADCQTNRNRAYRFRIRAINFGPNKTRLEGPWSEFGEGSCYASEPPVLAWVLIWIIGSLSGVTFLLFLGYTSKRLWIKCKVMQDVEVKLPPGLASNTQKLLGPPNEQHLPPRSVDSSGCSSGQESVTSSLTSESHVSTDSGADLDPLPMSPTKLLESPPTWESSRLRQRIVAGTKPESCDDHGQWDSYVKVAKTVDTSAGDTLTLAKSTPNLTADSINTTPSTGLYSTSQQHAWSSTGYISMPSSSSSSASSEEESSNSSSPSPHGQVGNQGVYSIVGLAPPPAFPAKTGFGAVAETSGVNSTHLQAVNLIPFESEPRSTTAVTSNPYVSLASLEEKTKNTNIPHLTSLGNFEDMKLVHPTREVEHSQLPISDKYCKPYVRTGLNDTMTKSCPPNKLDDVDALNSCYAVTATGEPFGQSLIQLPTHAYVPAGTRLGALPVSGAKDSTQMQSPYVAVSTMISMLEPSSHANQEKSPGVDDHFTPSYPFSSGTTESSMAALQSLEDHDDHVTCDTPCVSTTLPIVKHTSGYVTIAETPSRPIGNSTVESSTLSYIPHQQVDQKSPLSQQNVNRADEQYSKVTVVPTST</sequence>
<evidence type="ECO:0000313" key="5">
    <source>
        <dbReference type="RefSeq" id="XP_046598196.1"/>
    </source>
</evidence>
<dbReference type="InterPro" id="IPR003961">
    <property type="entry name" value="FN3_dom"/>
</dbReference>
<dbReference type="PANTHER" id="PTHR46957">
    <property type="entry name" value="CYTOKINE RECEPTOR"/>
    <property type="match status" value="1"/>
</dbReference>
<feature type="compositionally biased region" description="Low complexity" evidence="1">
    <location>
        <begin position="1151"/>
        <end position="1178"/>
    </location>
</feature>
<dbReference type="GeneID" id="107217264"/>
<keyword evidence="4" id="KW-1185">Reference proteome</keyword>
<dbReference type="Pfam" id="PF25552">
    <property type="entry name" value="LIFR_D4"/>
    <property type="match status" value="1"/>
</dbReference>
<dbReference type="Pfam" id="PF00041">
    <property type="entry name" value="fn3"/>
    <property type="match status" value="2"/>
</dbReference>
<protein>
    <submittedName>
        <fullName evidence="5">Uncharacterized protein LOC107217264 isoform X1</fullName>
    </submittedName>
</protein>
<evidence type="ECO:0000313" key="4">
    <source>
        <dbReference type="Proteomes" id="UP000829291"/>
    </source>
</evidence>
<evidence type="ECO:0000256" key="2">
    <source>
        <dbReference type="SAM" id="Phobius"/>
    </source>
</evidence>
<accession>A0ABM3GD44</accession>
<feature type="compositionally biased region" description="Polar residues" evidence="1">
    <location>
        <begin position="1399"/>
        <end position="1410"/>
    </location>
</feature>
<feature type="domain" description="Fibronectin type-III" evidence="3">
    <location>
        <begin position="662"/>
        <end position="767"/>
    </location>
</feature>
<feature type="domain" description="Fibronectin type-III" evidence="3">
    <location>
        <begin position="771"/>
        <end position="859"/>
    </location>
</feature>
<proteinExistence type="predicted"/>
<dbReference type="CDD" id="cd00063">
    <property type="entry name" value="FN3"/>
    <property type="match status" value="4"/>
</dbReference>
<dbReference type="RefSeq" id="XP_046598196.1">
    <property type="nucleotide sequence ID" value="XM_046742240.1"/>
</dbReference>
<feature type="transmembrane region" description="Helical" evidence="2">
    <location>
        <begin position="961"/>
        <end position="984"/>
    </location>
</feature>
<keyword evidence="2" id="KW-1133">Transmembrane helix</keyword>
<feature type="compositionally biased region" description="Polar residues" evidence="1">
    <location>
        <begin position="1028"/>
        <end position="1054"/>
    </location>
</feature>
<feature type="compositionally biased region" description="Polar residues" evidence="1">
    <location>
        <begin position="1471"/>
        <end position="1484"/>
    </location>
</feature>
<evidence type="ECO:0000256" key="1">
    <source>
        <dbReference type="SAM" id="MobiDB-lite"/>
    </source>
</evidence>
<gene>
    <name evidence="5" type="primary">LOC107217264</name>
</gene>
<evidence type="ECO:0000259" key="3">
    <source>
        <dbReference type="PROSITE" id="PS50853"/>
    </source>
</evidence>
<dbReference type="SUPFAM" id="SSF49265">
    <property type="entry name" value="Fibronectin type III"/>
    <property type="match status" value="4"/>
</dbReference>
<dbReference type="Gene3D" id="2.60.40.10">
    <property type="entry name" value="Immunoglobulins"/>
    <property type="match status" value="7"/>
</dbReference>
<feature type="region of interest" description="Disordered" evidence="1">
    <location>
        <begin position="1151"/>
        <end position="1189"/>
    </location>
</feature>
<dbReference type="InterPro" id="IPR050713">
    <property type="entry name" value="RTP_Phos/Ushers"/>
</dbReference>
<dbReference type="InterPro" id="IPR013783">
    <property type="entry name" value="Ig-like_fold"/>
</dbReference>
<keyword evidence="2" id="KW-0812">Transmembrane</keyword>
<name>A0ABM3GD44_NEOLC</name>
<feature type="region of interest" description="Disordered" evidence="1">
    <location>
        <begin position="1010"/>
        <end position="1077"/>
    </location>
</feature>
<dbReference type="PROSITE" id="PS50853">
    <property type="entry name" value="FN3"/>
    <property type="match status" value="4"/>
</dbReference>
<organism evidence="4 5">
    <name type="scientific">Neodiprion lecontei</name>
    <name type="common">Redheaded pine sawfly</name>
    <dbReference type="NCBI Taxonomy" id="441921"/>
    <lineage>
        <taxon>Eukaryota</taxon>
        <taxon>Metazoa</taxon>
        <taxon>Ecdysozoa</taxon>
        <taxon>Arthropoda</taxon>
        <taxon>Hexapoda</taxon>
        <taxon>Insecta</taxon>
        <taxon>Pterygota</taxon>
        <taxon>Neoptera</taxon>
        <taxon>Endopterygota</taxon>
        <taxon>Hymenoptera</taxon>
        <taxon>Tenthredinoidea</taxon>
        <taxon>Diprionidae</taxon>
        <taxon>Diprioninae</taxon>
        <taxon>Neodiprion</taxon>
    </lineage>
</organism>
<dbReference type="SMART" id="SM00060">
    <property type="entry name" value="FN3"/>
    <property type="match status" value="5"/>
</dbReference>
<dbReference type="Proteomes" id="UP000829291">
    <property type="component" value="Chromosome 5"/>
</dbReference>
<feature type="region of interest" description="Disordered" evidence="1">
    <location>
        <begin position="1380"/>
        <end position="1410"/>
    </location>
</feature>
<reference evidence="5" key="1">
    <citation type="submission" date="2025-08" db="UniProtKB">
        <authorList>
            <consortium name="RefSeq"/>
        </authorList>
    </citation>
    <scope>IDENTIFICATION</scope>
    <source>
        <tissue evidence="5">Thorax and Abdomen</tissue>
    </source>
</reference>
<dbReference type="PANTHER" id="PTHR46957:SF3">
    <property type="entry name" value="CYTOKINE RECEPTOR"/>
    <property type="match status" value="1"/>
</dbReference>